<dbReference type="SMR" id="C4QYL4"/>
<evidence type="ECO:0000313" key="3">
    <source>
        <dbReference type="Proteomes" id="UP000000314"/>
    </source>
</evidence>
<dbReference type="Pfam" id="PF08227">
    <property type="entry name" value="DASH_Hsk3"/>
    <property type="match status" value="1"/>
</dbReference>
<keyword evidence="3" id="KW-1185">Reference proteome</keyword>
<dbReference type="Proteomes" id="UP000000314">
    <property type="component" value="Chromosome 1"/>
</dbReference>
<evidence type="ECO:0000256" key="1">
    <source>
        <dbReference type="SAM" id="Coils"/>
    </source>
</evidence>
<accession>C4QYL4</accession>
<dbReference type="PANTHER" id="PTHR28289:SF1">
    <property type="entry name" value="DASH COMPLEX SUBUNIT HSK3"/>
    <property type="match status" value="1"/>
</dbReference>
<dbReference type="InterPro" id="IPR013183">
    <property type="entry name" value="Hsk3-like"/>
</dbReference>
<dbReference type="InParanoid" id="C4QYL4"/>
<dbReference type="GO" id="GO:0042729">
    <property type="term" value="C:DASH complex"/>
    <property type="evidence" value="ECO:0007669"/>
    <property type="project" value="TreeGrafter"/>
</dbReference>
<name>C4QYL4_KOMPG</name>
<dbReference type="GeneID" id="8197072"/>
<gene>
    <name evidence="2" type="ordered locus">PAS_chr1-4_0485</name>
</gene>
<sequence>MSRRSIHNSTSSIKQRQLSHLNAQLAQLQANLTDLDNLIKITAIQAEYIEKIGLMHGSLFMASHDVFERESFAAANFAETVQDQNEEQELDSKGG</sequence>
<feature type="coiled-coil region" evidence="1">
    <location>
        <begin position="11"/>
        <end position="38"/>
    </location>
</feature>
<dbReference type="EMBL" id="FN392319">
    <property type="protein sequence ID" value="CAY68337.1"/>
    <property type="molecule type" value="Genomic_DNA"/>
</dbReference>
<dbReference type="GO" id="GO:0051010">
    <property type="term" value="F:microtubule plus-end binding"/>
    <property type="evidence" value="ECO:0007669"/>
    <property type="project" value="TreeGrafter"/>
</dbReference>
<dbReference type="AlphaFoldDB" id="C4QYL4"/>
<dbReference type="GO" id="GO:0008608">
    <property type="term" value="P:attachment of spindle microtubules to kinetochore"/>
    <property type="evidence" value="ECO:0007669"/>
    <property type="project" value="InterPro"/>
</dbReference>
<dbReference type="OMA" id="ANIADFH"/>
<dbReference type="RefSeq" id="XP_002490618.1">
    <property type="nucleotide sequence ID" value="XM_002490573.1"/>
</dbReference>
<proteinExistence type="predicted"/>
<dbReference type="InterPro" id="IPR042332">
    <property type="entry name" value="Hsk3"/>
</dbReference>
<organism evidence="2 3">
    <name type="scientific">Komagataella phaffii (strain GS115 / ATCC 20864)</name>
    <name type="common">Yeast</name>
    <name type="synonym">Pichia pastoris</name>
    <dbReference type="NCBI Taxonomy" id="644223"/>
    <lineage>
        <taxon>Eukaryota</taxon>
        <taxon>Fungi</taxon>
        <taxon>Dikarya</taxon>
        <taxon>Ascomycota</taxon>
        <taxon>Saccharomycotina</taxon>
        <taxon>Pichiomycetes</taxon>
        <taxon>Pichiales</taxon>
        <taxon>Pichiaceae</taxon>
        <taxon>Komagataella</taxon>
    </lineage>
</organism>
<dbReference type="PANTHER" id="PTHR28289">
    <property type="entry name" value="DASH COMPLEX SUBUNIT HSK3"/>
    <property type="match status" value="1"/>
</dbReference>
<keyword evidence="1" id="KW-0175">Coiled coil</keyword>
<dbReference type="HOGENOM" id="CLU_149439_4_0_1"/>
<reference evidence="2 3" key="1">
    <citation type="journal article" date="2009" name="Nat. Biotechnol.">
        <title>Genome sequence of the recombinant protein production host Pichia pastoris.</title>
        <authorList>
            <person name="De Schutter K."/>
            <person name="Lin Y.C."/>
            <person name="Tiels P."/>
            <person name="Van Hecke A."/>
            <person name="Glinka S."/>
            <person name="Weber-Lehmann J."/>
            <person name="Rouze P."/>
            <person name="Van de Peer Y."/>
            <person name="Callewaert N."/>
        </authorList>
    </citation>
    <scope>NUCLEOTIDE SEQUENCE [LARGE SCALE GENOMIC DNA]</scope>
    <source>
        <strain evidence="3">GS115 / ATCC 20864</strain>
    </source>
</reference>
<dbReference type="KEGG" id="ppa:PAS_chr1-4_0485"/>
<dbReference type="OrthoDB" id="3358869at2759"/>
<protein>
    <submittedName>
        <fullName evidence="2">Uncharacterized protein</fullName>
    </submittedName>
</protein>
<evidence type="ECO:0000313" key="2">
    <source>
        <dbReference type="EMBL" id="CAY68337.1"/>
    </source>
</evidence>
<dbReference type="eggNOG" id="ENOG502SGDH">
    <property type="taxonomic scope" value="Eukaryota"/>
</dbReference>